<reference evidence="11" key="2">
    <citation type="journal article" date="2024" name="Plant">
        <title>Genomic evolution and insights into agronomic trait innovations of Sesamum species.</title>
        <authorList>
            <person name="Miao H."/>
            <person name="Wang L."/>
            <person name="Qu L."/>
            <person name="Liu H."/>
            <person name="Sun Y."/>
            <person name="Le M."/>
            <person name="Wang Q."/>
            <person name="Wei S."/>
            <person name="Zheng Y."/>
            <person name="Lin W."/>
            <person name="Duan Y."/>
            <person name="Cao H."/>
            <person name="Xiong S."/>
            <person name="Wang X."/>
            <person name="Wei L."/>
            <person name="Li C."/>
            <person name="Ma Q."/>
            <person name="Ju M."/>
            <person name="Zhao R."/>
            <person name="Li G."/>
            <person name="Mu C."/>
            <person name="Tian Q."/>
            <person name="Mei H."/>
            <person name="Zhang T."/>
            <person name="Gao T."/>
            <person name="Zhang H."/>
        </authorList>
    </citation>
    <scope>NUCLEOTIDE SEQUENCE</scope>
    <source>
        <strain evidence="11">G02</strain>
    </source>
</reference>
<feature type="compositionally biased region" description="Polar residues" evidence="9">
    <location>
        <begin position="195"/>
        <end position="206"/>
    </location>
</feature>
<keyword evidence="4" id="KW-0132">Cell division</keyword>
<dbReference type="PANTHER" id="PTHR31083:SF6">
    <property type="entry name" value="PROTEIN SOSEKI 3"/>
    <property type="match status" value="1"/>
</dbReference>
<feature type="region of interest" description="Disordered" evidence="9">
    <location>
        <begin position="145"/>
        <end position="206"/>
    </location>
</feature>
<evidence type="ECO:0000256" key="4">
    <source>
        <dbReference type="ARBA" id="ARBA00022618"/>
    </source>
</evidence>
<comment type="subcellular location">
    <subcellularLocation>
        <location evidence="1">Cell membrane</location>
        <topology evidence="1">Peripheral membrane protein</topology>
        <orientation evidence="1">Cytoplasmic side</orientation>
    </subcellularLocation>
</comment>
<feature type="domain" description="SOSEKI DIX-like" evidence="10">
    <location>
        <begin position="47"/>
        <end position="135"/>
    </location>
</feature>
<dbReference type="GO" id="GO:2000067">
    <property type="term" value="P:regulation of root morphogenesis"/>
    <property type="evidence" value="ECO:0007669"/>
    <property type="project" value="UniProtKB-ARBA"/>
</dbReference>
<feature type="compositionally biased region" description="Polar residues" evidence="9">
    <location>
        <begin position="232"/>
        <end position="242"/>
    </location>
</feature>
<name>A0AAW2W873_SESRA</name>
<dbReference type="EMBL" id="JACGWJ010000002">
    <property type="protein sequence ID" value="KAL0436951.1"/>
    <property type="molecule type" value="Genomic_DNA"/>
</dbReference>
<keyword evidence="6" id="KW-0131">Cell cycle</keyword>
<evidence type="ECO:0000256" key="3">
    <source>
        <dbReference type="ARBA" id="ARBA00022475"/>
    </source>
</evidence>
<dbReference type="InterPro" id="IPR048351">
    <property type="entry name" value="SOK_DIX"/>
</dbReference>
<dbReference type="GO" id="GO:0051258">
    <property type="term" value="P:protein polymerization"/>
    <property type="evidence" value="ECO:0007669"/>
    <property type="project" value="UniProtKB-ARBA"/>
</dbReference>
<comment type="subunit">
    <text evidence="8">Homodimer. Forms long polymer filaments with other SOKs proteins polymers (e.g. SOK1, SOK2, SOK3 and SOK4) crucial for polar localization and biological activity. Binds to ANGUSTIFOLIA (AN).</text>
</comment>
<proteinExistence type="inferred from homology"/>
<dbReference type="Pfam" id="PF06136">
    <property type="entry name" value="SOK"/>
    <property type="match status" value="1"/>
</dbReference>
<evidence type="ECO:0000256" key="1">
    <source>
        <dbReference type="ARBA" id="ARBA00004413"/>
    </source>
</evidence>
<dbReference type="GO" id="GO:0090708">
    <property type="term" value="P:specification of plant organ axis polarity"/>
    <property type="evidence" value="ECO:0007669"/>
    <property type="project" value="UniProtKB-ARBA"/>
</dbReference>
<evidence type="ECO:0000259" key="10">
    <source>
        <dbReference type="Pfam" id="PF06136"/>
    </source>
</evidence>
<evidence type="ECO:0000256" key="2">
    <source>
        <dbReference type="ARBA" id="ARBA00022473"/>
    </source>
</evidence>
<evidence type="ECO:0000256" key="6">
    <source>
        <dbReference type="ARBA" id="ARBA00023306"/>
    </source>
</evidence>
<dbReference type="GO" id="GO:0005886">
    <property type="term" value="C:plasma membrane"/>
    <property type="evidence" value="ECO:0007669"/>
    <property type="project" value="UniProtKB-SubCell"/>
</dbReference>
<keyword evidence="3" id="KW-1003">Cell membrane</keyword>
<keyword evidence="5" id="KW-0472">Membrane</keyword>
<protein>
    <submittedName>
        <fullName evidence="11">Protein UPSTREAM OF FLC</fullName>
    </submittedName>
</protein>
<feature type="compositionally biased region" description="Low complexity" evidence="9">
    <location>
        <begin position="162"/>
        <end position="174"/>
    </location>
</feature>
<comment type="similarity">
    <text evidence="7">Belongs to the SOSEKI family.</text>
</comment>
<gene>
    <name evidence="11" type="ORF">Sradi_0403000</name>
</gene>
<evidence type="ECO:0000313" key="11">
    <source>
        <dbReference type="EMBL" id="KAL0436951.1"/>
    </source>
</evidence>
<dbReference type="InterPro" id="IPR021182">
    <property type="entry name" value="SOK_magnoliopsida"/>
</dbReference>
<evidence type="ECO:0000256" key="5">
    <source>
        <dbReference type="ARBA" id="ARBA00023136"/>
    </source>
</evidence>
<organism evidence="11">
    <name type="scientific">Sesamum radiatum</name>
    <name type="common">Black benniseed</name>
    <dbReference type="NCBI Taxonomy" id="300843"/>
    <lineage>
        <taxon>Eukaryota</taxon>
        <taxon>Viridiplantae</taxon>
        <taxon>Streptophyta</taxon>
        <taxon>Embryophyta</taxon>
        <taxon>Tracheophyta</taxon>
        <taxon>Spermatophyta</taxon>
        <taxon>Magnoliopsida</taxon>
        <taxon>eudicotyledons</taxon>
        <taxon>Gunneridae</taxon>
        <taxon>Pentapetalae</taxon>
        <taxon>asterids</taxon>
        <taxon>lamiids</taxon>
        <taxon>Lamiales</taxon>
        <taxon>Pedaliaceae</taxon>
        <taxon>Sesamum</taxon>
    </lineage>
</organism>
<comment type="caution">
    <text evidence="11">The sequence shown here is derived from an EMBL/GenBank/DDBJ whole genome shotgun (WGS) entry which is preliminary data.</text>
</comment>
<keyword evidence="2" id="KW-0217">Developmental protein</keyword>
<reference evidence="11" key="1">
    <citation type="submission" date="2020-06" db="EMBL/GenBank/DDBJ databases">
        <authorList>
            <person name="Li T."/>
            <person name="Hu X."/>
            <person name="Zhang T."/>
            <person name="Song X."/>
            <person name="Zhang H."/>
            <person name="Dai N."/>
            <person name="Sheng W."/>
            <person name="Hou X."/>
            <person name="Wei L."/>
        </authorList>
    </citation>
    <scope>NUCLEOTIDE SEQUENCE</scope>
    <source>
        <strain evidence="11">G02</strain>
        <tissue evidence="11">Leaf</tissue>
    </source>
</reference>
<evidence type="ECO:0000256" key="7">
    <source>
        <dbReference type="ARBA" id="ARBA00024211"/>
    </source>
</evidence>
<feature type="region of interest" description="Disordered" evidence="9">
    <location>
        <begin position="230"/>
        <end position="304"/>
    </location>
</feature>
<dbReference type="GO" id="GO:0051302">
    <property type="term" value="P:regulation of cell division"/>
    <property type="evidence" value="ECO:0007669"/>
    <property type="project" value="UniProtKB-ARBA"/>
</dbReference>
<dbReference type="PANTHER" id="PTHR31083">
    <property type="entry name" value="UPSTREAM OF FLC PROTEIN (DUF966)"/>
    <property type="match status" value="1"/>
</dbReference>
<accession>A0AAW2W873</accession>
<dbReference type="AlphaFoldDB" id="A0AAW2W873"/>
<sequence length="395" mass="44384">MEGRMKKYRQLSPERAKVWTEKSPRYRYNHHYQQQQQQQQQEQSCKVPVVYYLCRNRQLEHPHFMEVPISSSDGLYLRDVIERLNVLRGRGMASMYSWSCKRSYKNGYVWHDLCYDDLILPAHGNEYVLKGSELFQESDSGRFSPAETGILRNQKALPEPPSSRSQEESSSSSSLNGRTTKTSQDDELSPPDQRPCSSSVSPELSVGKNCSWNGSLSLTEYKVYKSDGLADASTQTEENVSSAVGARDACTRSLPTDDGLLENEISGNRPNQVPRVKDSPEISQHFVSPPPSTSSASSSSGRTDTLESLIRADARKLNSLRILEEEEFRMPSNSKLKASNMIMQLISCGSISVKDHRFGLIPTYKPSFSNSKSSSPLFSTPSMLESLTARQRILV</sequence>
<evidence type="ECO:0000256" key="8">
    <source>
        <dbReference type="ARBA" id="ARBA00046534"/>
    </source>
</evidence>
<dbReference type="GO" id="GO:0051301">
    <property type="term" value="P:cell division"/>
    <property type="evidence" value="ECO:0007669"/>
    <property type="project" value="UniProtKB-KW"/>
</dbReference>
<evidence type="ECO:0000256" key="9">
    <source>
        <dbReference type="SAM" id="MobiDB-lite"/>
    </source>
</evidence>
<dbReference type="InterPro" id="IPR010369">
    <property type="entry name" value="SOK"/>
</dbReference>
<dbReference type="PIRSF" id="PIRSF031043">
    <property type="entry name" value="UCP031043"/>
    <property type="match status" value="1"/>
</dbReference>